<evidence type="ECO:0000313" key="1">
    <source>
        <dbReference type="EMBL" id="KAG0430661.1"/>
    </source>
</evidence>
<gene>
    <name evidence="1" type="ORF">HPB47_022496</name>
</gene>
<dbReference type="EMBL" id="JABSTQ010009302">
    <property type="protein sequence ID" value="KAG0430661.1"/>
    <property type="molecule type" value="Genomic_DNA"/>
</dbReference>
<keyword evidence="2" id="KW-1185">Reference proteome</keyword>
<protein>
    <submittedName>
        <fullName evidence="1">Uncharacterized protein</fullName>
    </submittedName>
</protein>
<accession>A0AC60Q9K5</accession>
<name>A0AC60Q9K5_IXOPE</name>
<dbReference type="Proteomes" id="UP000805193">
    <property type="component" value="Unassembled WGS sequence"/>
</dbReference>
<evidence type="ECO:0000313" key="2">
    <source>
        <dbReference type="Proteomes" id="UP000805193"/>
    </source>
</evidence>
<comment type="caution">
    <text evidence="1">The sequence shown here is derived from an EMBL/GenBank/DDBJ whole genome shotgun (WGS) entry which is preliminary data.</text>
</comment>
<sequence length="199" mass="21504">MTWLVRPNAAGFVRPASPPEQASLDEPNLMVVLHKTEPSRIQALALQLCDKVTNLVEYNERLWELKQGSFFGRNTGTSPFRVVRLRPPCLSRVAMVIDEARAGTSCSGASYPNVDVALTRRAPGLCAHAAGARRKARSVRRRTGIGEARPAVLAPTVALVCKASGTDTRRKAMDSGTATGVEDKTRGITSMEVLAVFCK</sequence>
<reference evidence="1 2" key="1">
    <citation type="journal article" date="2020" name="Cell">
        <title>Large-Scale Comparative Analyses of Tick Genomes Elucidate Their Genetic Diversity and Vector Capacities.</title>
        <authorList>
            <consortium name="Tick Genome and Microbiome Consortium (TIGMIC)"/>
            <person name="Jia N."/>
            <person name="Wang J."/>
            <person name="Shi W."/>
            <person name="Du L."/>
            <person name="Sun Y."/>
            <person name="Zhan W."/>
            <person name="Jiang J.F."/>
            <person name="Wang Q."/>
            <person name="Zhang B."/>
            <person name="Ji P."/>
            <person name="Bell-Sakyi L."/>
            <person name="Cui X.M."/>
            <person name="Yuan T.T."/>
            <person name="Jiang B.G."/>
            <person name="Yang W.F."/>
            <person name="Lam T.T."/>
            <person name="Chang Q.C."/>
            <person name="Ding S.J."/>
            <person name="Wang X.J."/>
            <person name="Zhu J.G."/>
            <person name="Ruan X.D."/>
            <person name="Zhao L."/>
            <person name="Wei J.T."/>
            <person name="Ye R.Z."/>
            <person name="Que T.C."/>
            <person name="Du C.H."/>
            <person name="Zhou Y.H."/>
            <person name="Cheng J.X."/>
            <person name="Dai P.F."/>
            <person name="Guo W.B."/>
            <person name="Han X.H."/>
            <person name="Huang E.J."/>
            <person name="Li L.F."/>
            <person name="Wei W."/>
            <person name="Gao Y.C."/>
            <person name="Liu J.Z."/>
            <person name="Shao H.Z."/>
            <person name="Wang X."/>
            <person name="Wang C.C."/>
            <person name="Yang T.C."/>
            <person name="Huo Q.B."/>
            <person name="Li W."/>
            <person name="Chen H.Y."/>
            <person name="Chen S.E."/>
            <person name="Zhou L.G."/>
            <person name="Ni X.B."/>
            <person name="Tian J.H."/>
            <person name="Sheng Y."/>
            <person name="Liu T."/>
            <person name="Pan Y.S."/>
            <person name="Xia L.Y."/>
            <person name="Li J."/>
            <person name="Zhao F."/>
            <person name="Cao W.C."/>
        </authorList>
    </citation>
    <scope>NUCLEOTIDE SEQUENCE [LARGE SCALE GENOMIC DNA]</scope>
    <source>
        <strain evidence="1">Iper-2018</strain>
    </source>
</reference>
<proteinExistence type="predicted"/>
<organism evidence="1 2">
    <name type="scientific">Ixodes persulcatus</name>
    <name type="common">Taiga tick</name>
    <dbReference type="NCBI Taxonomy" id="34615"/>
    <lineage>
        <taxon>Eukaryota</taxon>
        <taxon>Metazoa</taxon>
        <taxon>Ecdysozoa</taxon>
        <taxon>Arthropoda</taxon>
        <taxon>Chelicerata</taxon>
        <taxon>Arachnida</taxon>
        <taxon>Acari</taxon>
        <taxon>Parasitiformes</taxon>
        <taxon>Ixodida</taxon>
        <taxon>Ixodoidea</taxon>
        <taxon>Ixodidae</taxon>
        <taxon>Ixodinae</taxon>
        <taxon>Ixodes</taxon>
    </lineage>
</organism>